<organism evidence="2 3">
    <name type="scientific">Chenopodium quinoa</name>
    <name type="common">Quinoa</name>
    <dbReference type="NCBI Taxonomy" id="63459"/>
    <lineage>
        <taxon>Eukaryota</taxon>
        <taxon>Viridiplantae</taxon>
        <taxon>Streptophyta</taxon>
        <taxon>Embryophyta</taxon>
        <taxon>Tracheophyta</taxon>
        <taxon>Spermatophyta</taxon>
        <taxon>Magnoliopsida</taxon>
        <taxon>eudicotyledons</taxon>
        <taxon>Gunneridae</taxon>
        <taxon>Pentapetalae</taxon>
        <taxon>Caryophyllales</taxon>
        <taxon>Chenopodiaceae</taxon>
        <taxon>Chenopodioideae</taxon>
        <taxon>Atripliceae</taxon>
        <taxon>Chenopodium</taxon>
    </lineage>
</organism>
<proteinExistence type="predicted"/>
<feature type="region of interest" description="Disordered" evidence="1">
    <location>
        <begin position="1"/>
        <end position="34"/>
    </location>
</feature>
<evidence type="ECO:0000313" key="2">
    <source>
        <dbReference type="EnsemblPlants" id="AUR62038789-RA:cds"/>
    </source>
</evidence>
<evidence type="ECO:0000256" key="1">
    <source>
        <dbReference type="SAM" id="MobiDB-lite"/>
    </source>
</evidence>
<protein>
    <submittedName>
        <fullName evidence="2">Uncharacterized protein</fullName>
    </submittedName>
</protein>
<dbReference type="AlphaFoldDB" id="A0A803N1F5"/>
<reference evidence="2" key="1">
    <citation type="journal article" date="2017" name="Nature">
        <title>The genome of Chenopodium quinoa.</title>
        <authorList>
            <person name="Jarvis D.E."/>
            <person name="Ho Y.S."/>
            <person name="Lightfoot D.J."/>
            <person name="Schmoeckel S.M."/>
            <person name="Li B."/>
            <person name="Borm T.J.A."/>
            <person name="Ohyanagi H."/>
            <person name="Mineta K."/>
            <person name="Michell C.T."/>
            <person name="Saber N."/>
            <person name="Kharbatia N.M."/>
            <person name="Rupper R.R."/>
            <person name="Sharp A.R."/>
            <person name="Dally N."/>
            <person name="Boughton B.A."/>
            <person name="Woo Y.H."/>
            <person name="Gao G."/>
            <person name="Schijlen E.G.W.M."/>
            <person name="Guo X."/>
            <person name="Momin A.A."/>
            <person name="Negrao S."/>
            <person name="Al-Babili S."/>
            <person name="Gehring C."/>
            <person name="Roessner U."/>
            <person name="Jung C."/>
            <person name="Murphy K."/>
            <person name="Arold S.T."/>
            <person name="Gojobori T."/>
            <person name="van der Linden C.G."/>
            <person name="van Loo E.N."/>
            <person name="Jellen E.N."/>
            <person name="Maughan P.J."/>
            <person name="Tester M."/>
        </authorList>
    </citation>
    <scope>NUCLEOTIDE SEQUENCE [LARGE SCALE GENOMIC DNA]</scope>
    <source>
        <strain evidence="2">cv. PI 614886</strain>
    </source>
</reference>
<reference evidence="2" key="2">
    <citation type="submission" date="2021-03" db="UniProtKB">
        <authorList>
            <consortium name="EnsemblPlants"/>
        </authorList>
    </citation>
    <scope>IDENTIFICATION</scope>
</reference>
<keyword evidence="3" id="KW-1185">Reference proteome</keyword>
<name>A0A803N1F5_CHEQI</name>
<sequence>MKQSSPMKSSKHNKSHIEDKRIKYGMGEPPPKEARKCRRLLQNQWIQHFSSGDHQIMQGDTSFDNQPGNCEGRAIYTCTLANISDSFPVCPTIGDSSVGEEFSGQNFSEEDDEEVTCRLRSTKRLKTFDALAENNE</sequence>
<dbReference type="Proteomes" id="UP000596660">
    <property type="component" value="Unplaced"/>
</dbReference>
<dbReference type="EnsemblPlants" id="AUR62038789-RA">
    <property type="protein sequence ID" value="AUR62038789-RA:cds"/>
    <property type="gene ID" value="AUR62038789"/>
</dbReference>
<evidence type="ECO:0000313" key="3">
    <source>
        <dbReference type="Proteomes" id="UP000596660"/>
    </source>
</evidence>
<accession>A0A803N1F5</accession>
<dbReference type="Gramene" id="AUR62038789-RA">
    <property type="protein sequence ID" value="AUR62038789-RA:cds"/>
    <property type="gene ID" value="AUR62038789"/>
</dbReference>